<dbReference type="EMBL" id="NHSJ01000013">
    <property type="protein sequence ID" value="PPQ33784.1"/>
    <property type="molecule type" value="Genomic_DNA"/>
</dbReference>
<gene>
    <name evidence="1" type="ORF">CCR94_00755</name>
</gene>
<dbReference type="AlphaFoldDB" id="A0A2S6NGQ9"/>
<comment type="caution">
    <text evidence="1">The sequence shown here is derived from an EMBL/GenBank/DDBJ whole genome shotgun (WGS) entry which is preliminary data.</text>
</comment>
<sequence length="102" mass="11067">MKRFLCATGLLLLFCAGAAQAETCAQKISRLEKRIHREPANAAPGAFLPESTDAKLHHQPTAASVGEALQRSDADTLDDARLLDAEGKERACLAKLRPLERE</sequence>
<dbReference type="Proteomes" id="UP000239089">
    <property type="component" value="Unassembled WGS sequence"/>
</dbReference>
<dbReference type="OrthoDB" id="8456558at2"/>
<proteinExistence type="predicted"/>
<protein>
    <submittedName>
        <fullName evidence="1">Uncharacterized protein</fullName>
    </submittedName>
</protein>
<evidence type="ECO:0000313" key="2">
    <source>
        <dbReference type="Proteomes" id="UP000239089"/>
    </source>
</evidence>
<organism evidence="1 2">
    <name type="scientific">Rhodoblastus sphagnicola</name>
    <dbReference type="NCBI Taxonomy" id="333368"/>
    <lineage>
        <taxon>Bacteria</taxon>
        <taxon>Pseudomonadati</taxon>
        <taxon>Pseudomonadota</taxon>
        <taxon>Alphaproteobacteria</taxon>
        <taxon>Hyphomicrobiales</taxon>
        <taxon>Rhodoblastaceae</taxon>
        <taxon>Rhodoblastus</taxon>
    </lineage>
</organism>
<keyword evidence="2" id="KW-1185">Reference proteome</keyword>
<name>A0A2S6NGQ9_9HYPH</name>
<accession>A0A2S6NGQ9</accession>
<evidence type="ECO:0000313" key="1">
    <source>
        <dbReference type="EMBL" id="PPQ33784.1"/>
    </source>
</evidence>
<reference evidence="1 2" key="1">
    <citation type="journal article" date="2018" name="Arch. Microbiol.">
        <title>New insights into the metabolic potential of the phototrophic purple bacterium Rhodopila globiformis DSM 161(T) from its draft genome sequence and evidence for a vanadium-dependent nitrogenase.</title>
        <authorList>
            <person name="Imhoff J.F."/>
            <person name="Rahn T."/>
            <person name="Kunzel S."/>
            <person name="Neulinger S.C."/>
        </authorList>
    </citation>
    <scope>NUCLEOTIDE SEQUENCE [LARGE SCALE GENOMIC DNA]</scope>
    <source>
        <strain evidence="1 2">DSM 16996</strain>
    </source>
</reference>
<dbReference type="RefSeq" id="WP_104505983.1">
    <property type="nucleotide sequence ID" value="NZ_JACIGC010000001.1"/>
</dbReference>